<gene>
    <name evidence="3" type="ORF">GCM10023093_31010</name>
</gene>
<dbReference type="SUPFAM" id="SSF109854">
    <property type="entry name" value="DinB/YfiT-like putative metalloenzymes"/>
    <property type="match status" value="1"/>
</dbReference>
<reference evidence="4" key="1">
    <citation type="journal article" date="2019" name="Int. J. Syst. Evol. Microbiol.">
        <title>The Global Catalogue of Microorganisms (GCM) 10K type strain sequencing project: providing services to taxonomists for standard genome sequencing and annotation.</title>
        <authorList>
            <consortium name="The Broad Institute Genomics Platform"/>
            <consortium name="The Broad Institute Genome Sequencing Center for Infectious Disease"/>
            <person name="Wu L."/>
            <person name="Ma J."/>
        </authorList>
    </citation>
    <scope>NUCLEOTIDE SEQUENCE [LARGE SCALE GENOMIC DNA]</scope>
    <source>
        <strain evidence="4">JCM 32105</strain>
    </source>
</reference>
<comment type="caution">
    <text evidence="3">The sequence shown here is derived from an EMBL/GenBank/DDBJ whole genome shotgun (WGS) entry which is preliminary data.</text>
</comment>
<proteinExistence type="inferred from homology"/>
<dbReference type="Pfam" id="PF05163">
    <property type="entry name" value="DinB"/>
    <property type="match status" value="1"/>
</dbReference>
<dbReference type="Proteomes" id="UP001500067">
    <property type="component" value="Unassembled WGS sequence"/>
</dbReference>
<evidence type="ECO:0000256" key="1">
    <source>
        <dbReference type="ARBA" id="ARBA00008635"/>
    </source>
</evidence>
<keyword evidence="2" id="KW-0479">Metal-binding</keyword>
<protein>
    <recommendedName>
        <fullName evidence="5">Damage-inducible protein DinB</fullName>
    </recommendedName>
</protein>
<dbReference type="InterPro" id="IPR007837">
    <property type="entry name" value="DinB"/>
</dbReference>
<evidence type="ECO:0000313" key="4">
    <source>
        <dbReference type="Proteomes" id="UP001500067"/>
    </source>
</evidence>
<dbReference type="Gene3D" id="1.20.120.450">
    <property type="entry name" value="dinb family like domain"/>
    <property type="match status" value="1"/>
</dbReference>
<organism evidence="3 4">
    <name type="scientific">Nemorincola caseinilytica</name>
    <dbReference type="NCBI Taxonomy" id="2054315"/>
    <lineage>
        <taxon>Bacteria</taxon>
        <taxon>Pseudomonadati</taxon>
        <taxon>Bacteroidota</taxon>
        <taxon>Chitinophagia</taxon>
        <taxon>Chitinophagales</taxon>
        <taxon>Chitinophagaceae</taxon>
        <taxon>Nemorincola</taxon>
    </lineage>
</organism>
<dbReference type="EMBL" id="BAABFA010000024">
    <property type="protein sequence ID" value="GAA4470191.1"/>
    <property type="molecule type" value="Genomic_DNA"/>
</dbReference>
<dbReference type="RefSeq" id="WP_345085328.1">
    <property type="nucleotide sequence ID" value="NZ_BAABFA010000024.1"/>
</dbReference>
<evidence type="ECO:0000313" key="3">
    <source>
        <dbReference type="EMBL" id="GAA4470191.1"/>
    </source>
</evidence>
<accession>A0ABP8NSL5</accession>
<comment type="similarity">
    <text evidence="1">Belongs to the DinB family.</text>
</comment>
<name>A0ABP8NSL5_9BACT</name>
<sequence length="156" mass="17749">MKELTAHFHKLAKYELHCNAALIEAIEQNNVSDEKVMRLMSHIGIAQQVWLMRILAEPATGPVDIWEIVPVTVLRERLAANMQRMTKAIDMLSEPGSTTIAYTNIVGTPYTNELQDILHHILNHGTYHRGQIATRLRELGLKLPGTDYILYIREHG</sequence>
<evidence type="ECO:0000256" key="2">
    <source>
        <dbReference type="ARBA" id="ARBA00022723"/>
    </source>
</evidence>
<evidence type="ECO:0008006" key="5">
    <source>
        <dbReference type="Google" id="ProtNLM"/>
    </source>
</evidence>
<keyword evidence="4" id="KW-1185">Reference proteome</keyword>
<dbReference type="InterPro" id="IPR034660">
    <property type="entry name" value="DinB/YfiT-like"/>
</dbReference>
<dbReference type="PANTHER" id="PTHR37302">
    <property type="entry name" value="SLR1116 PROTEIN"/>
    <property type="match status" value="1"/>
</dbReference>
<dbReference type="PANTHER" id="PTHR37302:SF1">
    <property type="entry name" value="PROTEIN DINB"/>
    <property type="match status" value="1"/>
</dbReference>